<evidence type="ECO:0000313" key="1">
    <source>
        <dbReference type="EMBL" id="VFR49518.1"/>
    </source>
</evidence>
<reference evidence="1" key="1">
    <citation type="submission" date="2019-03" db="EMBL/GenBank/DDBJ databases">
        <authorList>
            <person name="Danneels B."/>
        </authorList>
    </citation>
    <scope>NUCLEOTIDE SEQUENCE</scope>
</reference>
<proteinExistence type="predicted"/>
<dbReference type="AlphaFoldDB" id="A0A484RGN5"/>
<gene>
    <name evidence="1" type="ORF">BER1_2514</name>
    <name evidence="2" type="ORF">BER2_2476</name>
</gene>
<name>A0A484RGN5_9ZZZZ</name>
<sequence length="287" mass="30862">MVSVGVYLDFPNLSSVFSDIQPCAQQGCCMASAYVPGILYIHTALFSVPHLSMPRPEHIHPALWRGSQLATRASACLPAGHAALAAELPGGGWPLGSLTELLPERHGVGEIRLLRPALAAVPAHRRIVLLSPPYAPHLACWHHWRLDPAQLLWLHPAHDRDALWAAEQVLRNGQCGALLAWHDPVPLPALRRLHLAAQGSDMLFVLMRPPSTAAQASVAPLRVALAPARGGVAVTLLKRRGPPCARTLHIPLDNRLPGLDTLFPHVPLDQPAPAPAHAGRLPHALAQ</sequence>
<dbReference type="NCBIfam" id="NF033429">
    <property type="entry name" value="ImuA_translesion"/>
    <property type="match status" value="1"/>
</dbReference>
<dbReference type="InterPro" id="IPR027417">
    <property type="entry name" value="P-loop_NTPase"/>
</dbReference>
<organism evidence="1">
    <name type="scientific">plant metagenome</name>
    <dbReference type="NCBI Taxonomy" id="1297885"/>
    <lineage>
        <taxon>unclassified sequences</taxon>
        <taxon>metagenomes</taxon>
        <taxon>organismal metagenomes</taxon>
    </lineage>
</organism>
<accession>A0A484RGN5</accession>
<protein>
    <submittedName>
        <fullName evidence="1">RecA/RadA recombinase</fullName>
    </submittedName>
</protein>
<dbReference type="SUPFAM" id="SSF52540">
    <property type="entry name" value="P-loop containing nucleoside triphosphate hydrolases"/>
    <property type="match status" value="1"/>
</dbReference>
<dbReference type="InterPro" id="IPR047610">
    <property type="entry name" value="ImuA_translesion"/>
</dbReference>
<dbReference type="Gene3D" id="3.40.50.300">
    <property type="entry name" value="P-loop containing nucleotide triphosphate hydrolases"/>
    <property type="match status" value="1"/>
</dbReference>
<dbReference type="EMBL" id="CAADIE010000035">
    <property type="protein sequence ID" value="VFR49518.1"/>
    <property type="molecule type" value="Genomic_DNA"/>
</dbReference>
<dbReference type="EMBL" id="CAADIH010000034">
    <property type="protein sequence ID" value="VFR50268.1"/>
    <property type="molecule type" value="Genomic_DNA"/>
</dbReference>
<evidence type="ECO:0000313" key="2">
    <source>
        <dbReference type="EMBL" id="VFR50268.1"/>
    </source>
</evidence>